<dbReference type="Proteomes" id="UP000676169">
    <property type="component" value="Chromosome"/>
</dbReference>
<gene>
    <name evidence="1" type="ORF">KBB96_08735</name>
</gene>
<evidence type="ECO:0000313" key="1">
    <source>
        <dbReference type="EMBL" id="QUE52964.1"/>
    </source>
</evidence>
<evidence type="ECO:0000313" key="2">
    <source>
        <dbReference type="Proteomes" id="UP000676169"/>
    </source>
</evidence>
<keyword evidence="2" id="KW-1185">Reference proteome</keyword>
<organism evidence="1 2">
    <name type="scientific">Luteolibacter ambystomatis</name>
    <dbReference type="NCBI Taxonomy" id="2824561"/>
    <lineage>
        <taxon>Bacteria</taxon>
        <taxon>Pseudomonadati</taxon>
        <taxon>Verrucomicrobiota</taxon>
        <taxon>Verrucomicrobiia</taxon>
        <taxon>Verrucomicrobiales</taxon>
        <taxon>Verrucomicrobiaceae</taxon>
        <taxon>Luteolibacter</taxon>
    </lineage>
</organism>
<dbReference type="InterPro" id="IPR005358">
    <property type="entry name" value="Puta_zinc/iron-chelating_dom"/>
</dbReference>
<dbReference type="RefSeq" id="WP_211634308.1">
    <property type="nucleotide sequence ID" value="NZ_CP073100.1"/>
</dbReference>
<dbReference type="Pfam" id="PF03692">
    <property type="entry name" value="CxxCxxCC"/>
    <property type="match status" value="1"/>
</dbReference>
<dbReference type="AlphaFoldDB" id="A0A975J2S7"/>
<accession>A0A975J2S7</accession>
<sequence length="152" mass="16408">MPETDTDAAIATVREVYAALAARPVARNCTGVSQCCRFRLNGRTPFLTKGEALVAARAWRAAGRKEVALPADGSCPFLGKNGLCQIYEGRPFGCRTHFCEAAGGPYARHEVRDLIQRLEEVDRQLGGNGGVNLPVAVAEAMVVLPAKRRRGR</sequence>
<reference evidence="1" key="1">
    <citation type="submission" date="2021-04" db="EMBL/GenBank/DDBJ databases">
        <title>Luteolibacter sp. 32A isolated from the skin of an Anderson's salamander (Ambystoma andersonii).</title>
        <authorList>
            <person name="Spergser J."/>
            <person name="Busse H.-J."/>
        </authorList>
    </citation>
    <scope>NUCLEOTIDE SEQUENCE</scope>
    <source>
        <strain evidence="1">32A</strain>
    </source>
</reference>
<dbReference type="KEGG" id="lamb:KBB96_08735"/>
<protein>
    <submittedName>
        <fullName evidence="1">YkgJ family cysteine cluster protein</fullName>
    </submittedName>
</protein>
<dbReference type="EMBL" id="CP073100">
    <property type="protein sequence ID" value="QUE52964.1"/>
    <property type="molecule type" value="Genomic_DNA"/>
</dbReference>
<proteinExistence type="predicted"/>
<name>A0A975J2S7_9BACT</name>